<protein>
    <submittedName>
        <fullName evidence="6">Chemotaxis protein MotB</fullName>
    </submittedName>
</protein>
<organism evidence="6 7">
    <name type="scientific">Muricoccus roseus</name>
    <dbReference type="NCBI Taxonomy" id="198092"/>
    <lineage>
        <taxon>Bacteria</taxon>
        <taxon>Pseudomonadati</taxon>
        <taxon>Pseudomonadota</taxon>
        <taxon>Alphaproteobacteria</taxon>
        <taxon>Acetobacterales</taxon>
        <taxon>Roseomonadaceae</taxon>
        <taxon>Muricoccus</taxon>
    </lineage>
</organism>
<dbReference type="RefSeq" id="WP_073135761.1">
    <property type="nucleotide sequence ID" value="NZ_FQZF01000015.1"/>
</dbReference>
<dbReference type="Gene3D" id="1.10.287.1490">
    <property type="match status" value="1"/>
</dbReference>
<dbReference type="NCBIfam" id="NF006543">
    <property type="entry name" value="PRK09039.1-2"/>
    <property type="match status" value="1"/>
</dbReference>
<evidence type="ECO:0000313" key="7">
    <source>
        <dbReference type="Proteomes" id="UP000184387"/>
    </source>
</evidence>
<keyword evidence="7" id="KW-1185">Reference proteome</keyword>
<feature type="region of interest" description="Disordered" evidence="3">
    <location>
        <begin position="265"/>
        <end position="291"/>
    </location>
</feature>
<dbReference type="STRING" id="198092.SAMN02745194_02819"/>
<keyword evidence="2" id="KW-0175">Coiled coil</keyword>
<dbReference type="EMBL" id="FQZF01000015">
    <property type="protein sequence ID" value="SHJ53950.1"/>
    <property type="molecule type" value="Genomic_DNA"/>
</dbReference>
<evidence type="ECO:0000256" key="4">
    <source>
        <dbReference type="SAM" id="Phobius"/>
    </source>
</evidence>
<keyword evidence="4" id="KW-1133">Transmembrane helix</keyword>
<dbReference type="Proteomes" id="UP000184387">
    <property type="component" value="Unassembled WGS sequence"/>
</dbReference>
<dbReference type="InterPro" id="IPR036737">
    <property type="entry name" value="OmpA-like_sf"/>
</dbReference>
<feature type="compositionally biased region" description="Low complexity" evidence="3">
    <location>
        <begin position="277"/>
        <end position="291"/>
    </location>
</feature>
<dbReference type="InterPro" id="IPR006665">
    <property type="entry name" value="OmpA-like"/>
</dbReference>
<dbReference type="PANTHER" id="PTHR30329">
    <property type="entry name" value="STATOR ELEMENT OF FLAGELLAR MOTOR COMPLEX"/>
    <property type="match status" value="1"/>
</dbReference>
<accession>A0A1M6K521</accession>
<dbReference type="PROSITE" id="PS51123">
    <property type="entry name" value="OMPA_2"/>
    <property type="match status" value="1"/>
</dbReference>
<evidence type="ECO:0000256" key="1">
    <source>
        <dbReference type="PROSITE-ProRule" id="PRU00473"/>
    </source>
</evidence>
<dbReference type="OrthoDB" id="9815217at2"/>
<evidence type="ECO:0000313" key="6">
    <source>
        <dbReference type="EMBL" id="SHJ53950.1"/>
    </source>
</evidence>
<dbReference type="Pfam" id="PF00691">
    <property type="entry name" value="OmpA"/>
    <property type="match status" value="1"/>
</dbReference>
<dbReference type="SUPFAM" id="SSF103088">
    <property type="entry name" value="OmpA-like"/>
    <property type="match status" value="1"/>
</dbReference>
<dbReference type="GO" id="GO:0016020">
    <property type="term" value="C:membrane"/>
    <property type="evidence" value="ECO:0007669"/>
    <property type="project" value="UniProtKB-UniRule"/>
</dbReference>
<evidence type="ECO:0000256" key="3">
    <source>
        <dbReference type="SAM" id="MobiDB-lite"/>
    </source>
</evidence>
<gene>
    <name evidence="6" type="ORF">SAMN02745194_02819</name>
</gene>
<feature type="compositionally biased region" description="Basic and acidic residues" evidence="3">
    <location>
        <begin position="266"/>
        <end position="276"/>
    </location>
</feature>
<dbReference type="CDD" id="cd07185">
    <property type="entry name" value="OmpA_C-like"/>
    <property type="match status" value="1"/>
</dbReference>
<feature type="transmembrane region" description="Helical" evidence="4">
    <location>
        <begin position="23"/>
        <end position="49"/>
    </location>
</feature>
<keyword evidence="4" id="KW-0812">Transmembrane</keyword>
<name>A0A1M6K521_9PROT</name>
<dbReference type="AlphaFoldDB" id="A0A1M6K521"/>
<feature type="domain" description="OmpA-like" evidence="5">
    <location>
        <begin position="455"/>
        <end position="582"/>
    </location>
</feature>
<sequence>MALGSSRRGQREGLNAWPGYVDALATLLIIIIFVLLVFVLAQGFLSVALSSRDRALDRLNRQVAELAELLSLERGSAEELRAALGRAQEESRSAAAERNDARRDLAALRGEAGRSATARDALREERDRLAARLSDADLSARGNNERIASLEARLAEALSGAEAAGADTARTVRGLTETRRALASEQAARQGAERSLTDTRAALEAARRELAGLRQEIARLDQQTLTDRGTIEARLSDIARLNEQVRALTALRDQAEQQARNALARLGEEEGRRRAAESATATAETGTAEANAAREAAARAATEANRAREAAEARSAEAQRARQAAETAVAEATRARGAAETMLAEASRAARTENEARRAAEAQSGEYARLAESARAQAALLAQQLDALRAELRRVAAALDAQEAQDREKDAQIANLGQRLNAALAARVEELQRYRSDFFGRLRDVLGDRPEIRVVGDRFVFQSEVLFPIGSAELSDTGREQIADVTRLLIDIAQRIPEGTNWVLRVDGHADNSPIRPGARYATNWELSSARAIAVAQLMIQNGLPANRVAATAFGEFQPIDTADTPVARARNRRIELRLTDR</sequence>
<dbReference type="PANTHER" id="PTHR30329:SF21">
    <property type="entry name" value="LIPOPROTEIN YIAD-RELATED"/>
    <property type="match status" value="1"/>
</dbReference>
<evidence type="ECO:0000256" key="2">
    <source>
        <dbReference type="SAM" id="Coils"/>
    </source>
</evidence>
<dbReference type="Gene3D" id="3.30.1330.60">
    <property type="entry name" value="OmpA-like domain"/>
    <property type="match status" value="1"/>
</dbReference>
<evidence type="ECO:0000259" key="5">
    <source>
        <dbReference type="PROSITE" id="PS51123"/>
    </source>
</evidence>
<reference evidence="6 7" key="1">
    <citation type="submission" date="2016-11" db="EMBL/GenBank/DDBJ databases">
        <authorList>
            <person name="Jaros S."/>
            <person name="Januszkiewicz K."/>
            <person name="Wedrychowicz H."/>
        </authorList>
    </citation>
    <scope>NUCLEOTIDE SEQUENCE [LARGE SCALE GENOMIC DNA]</scope>
    <source>
        <strain evidence="6 7">DSM 14916</strain>
    </source>
</reference>
<feature type="coiled-coil region" evidence="2">
    <location>
        <begin position="77"/>
        <end position="139"/>
    </location>
</feature>
<keyword evidence="1 4" id="KW-0472">Membrane</keyword>
<dbReference type="InterPro" id="IPR050330">
    <property type="entry name" value="Bact_OuterMem_StrucFunc"/>
</dbReference>
<proteinExistence type="predicted"/>